<reference evidence="2" key="1">
    <citation type="journal article" date="2007" name="Science">
        <title>Evolutionary and biomedical insights from the rhesus macaque genome.</title>
        <authorList>
            <person name="Gibbs R.A."/>
            <person name="Rogers J."/>
            <person name="Katze M.G."/>
            <person name="Bumgarner R."/>
            <person name="Weinstock G.M."/>
            <person name="Mardis E.R."/>
            <person name="Remington K.A."/>
            <person name="Strausberg R.L."/>
            <person name="Venter J.C."/>
            <person name="Wilson R.K."/>
            <person name="Batzer M.A."/>
            <person name="Bustamante C.D."/>
            <person name="Eichler E.E."/>
            <person name="Hahn M.W."/>
            <person name="Hardison R.C."/>
            <person name="Makova K.D."/>
            <person name="Miller W."/>
            <person name="Milosavljevic A."/>
            <person name="Palermo R.E."/>
            <person name="Siepel A."/>
            <person name="Sikela J.M."/>
            <person name="Attaway T."/>
            <person name="Bell S."/>
            <person name="Bernard K.E."/>
            <person name="Buhay C.J."/>
            <person name="Chandrabose M.N."/>
            <person name="Dao M."/>
            <person name="Davis C."/>
            <person name="Delehaunty K.D."/>
            <person name="Ding Y."/>
            <person name="Dinh H.H."/>
            <person name="Dugan-Rocha S."/>
            <person name="Fulton L.A."/>
            <person name="Gabisi R.A."/>
            <person name="Garner T.T."/>
            <person name="Godfrey J."/>
            <person name="Hawes A.C."/>
            <person name="Hernandez J."/>
            <person name="Hines S."/>
            <person name="Holder M."/>
            <person name="Hume J."/>
            <person name="Jhangiani S.N."/>
            <person name="Joshi V."/>
            <person name="Khan Z.M."/>
            <person name="Kirkness E.F."/>
            <person name="Cree A."/>
            <person name="Fowler R.G."/>
            <person name="Lee S."/>
            <person name="Lewis L.R."/>
            <person name="Li Z."/>
            <person name="Liu Y.-S."/>
            <person name="Moore S.M."/>
            <person name="Muzny D."/>
            <person name="Nazareth L.V."/>
            <person name="Ngo D.N."/>
            <person name="Okwuonu G.O."/>
            <person name="Pai G."/>
            <person name="Parker D."/>
            <person name="Paul H.A."/>
            <person name="Pfannkoch C."/>
            <person name="Pohl C.S."/>
            <person name="Rogers Y.-H.C."/>
            <person name="Ruiz S.J."/>
            <person name="Sabo A."/>
            <person name="Santibanez J."/>
            <person name="Schneider B.W."/>
            <person name="Smith S.M."/>
            <person name="Sodergren E."/>
            <person name="Svatek A.F."/>
            <person name="Utterback T.R."/>
            <person name="Vattathil S."/>
            <person name="Warren W."/>
            <person name="White C.S."/>
            <person name="Chinwalla A.T."/>
            <person name="Feng Y."/>
            <person name="Halpern A.L."/>
            <person name="Hillier L.W."/>
            <person name="Huang X."/>
            <person name="Minx P."/>
            <person name="Nelson J.O."/>
            <person name="Pepin K.H."/>
            <person name="Qin X."/>
            <person name="Sutton G.G."/>
            <person name="Venter E."/>
            <person name="Walenz B.P."/>
            <person name="Wallis J.W."/>
            <person name="Worley K.C."/>
            <person name="Yang S.-P."/>
            <person name="Jones S.M."/>
            <person name="Marra M.A."/>
            <person name="Rocchi M."/>
            <person name="Schein J.E."/>
            <person name="Baertsch R."/>
            <person name="Clarke L."/>
            <person name="Csuros M."/>
            <person name="Glasscock J."/>
            <person name="Harris R.A."/>
            <person name="Havlak P."/>
            <person name="Jackson A.R."/>
            <person name="Jiang H."/>
            <person name="Liu Y."/>
            <person name="Messina D.N."/>
            <person name="Shen Y."/>
            <person name="Song H.X.-Z."/>
            <person name="Wylie T."/>
            <person name="Zhang L."/>
            <person name="Birney E."/>
            <person name="Han K."/>
            <person name="Konkel M.K."/>
            <person name="Lee J."/>
            <person name="Smit A.F.A."/>
            <person name="Ullmer B."/>
            <person name="Wang H."/>
            <person name="Xing J."/>
            <person name="Burhans R."/>
            <person name="Cheng Z."/>
            <person name="Karro J.E."/>
            <person name="Ma J."/>
            <person name="Raney B."/>
            <person name="She X."/>
            <person name="Cox M.J."/>
            <person name="Demuth J.P."/>
            <person name="Dumas L.J."/>
            <person name="Han S.-G."/>
            <person name="Hopkins J."/>
            <person name="Karimpour-Fard A."/>
            <person name="Kim Y.H."/>
            <person name="Pollack J.R."/>
            <person name="Vinar T."/>
            <person name="Addo-Quaye C."/>
            <person name="Degenhardt J."/>
            <person name="Denby A."/>
            <person name="Hubisz M.J."/>
            <person name="Indap A."/>
            <person name="Kosiol C."/>
            <person name="Lahn B.T."/>
            <person name="Lawson H.A."/>
            <person name="Marklein A."/>
            <person name="Nielsen R."/>
            <person name="Vallender E.J."/>
            <person name="Clark A.G."/>
            <person name="Ferguson B."/>
            <person name="Hernandez R.D."/>
            <person name="Hirani K."/>
            <person name="Kehrer-Sawatzki H."/>
            <person name="Kolb J."/>
            <person name="Patil S."/>
            <person name="Pu L.-L."/>
            <person name="Ren Y."/>
            <person name="Smith D.G."/>
            <person name="Wheeler D.A."/>
            <person name="Schenck I."/>
            <person name="Ball E.V."/>
            <person name="Chen R."/>
            <person name="Cooper D.N."/>
            <person name="Giardine B."/>
            <person name="Hsu F."/>
            <person name="Kent W.J."/>
            <person name="Lesk A."/>
            <person name="Nelson D.L."/>
            <person name="O'brien W.E."/>
            <person name="Pruefer K."/>
            <person name="Stenson P.D."/>
            <person name="Wallace J.C."/>
            <person name="Ke H."/>
            <person name="Liu X.-M."/>
            <person name="Wang P."/>
            <person name="Xiang A.P."/>
            <person name="Yang F."/>
            <person name="Barber G.P."/>
            <person name="Haussler D."/>
            <person name="Karolchik D."/>
            <person name="Kern A.D."/>
            <person name="Kuhn R.M."/>
            <person name="Smith K.E."/>
            <person name="Zwieg A.S."/>
        </authorList>
    </citation>
    <scope>NUCLEOTIDE SEQUENCE [LARGE SCALE GENOMIC DNA]</scope>
    <source>
        <strain evidence="2">17573</strain>
    </source>
</reference>
<evidence type="ECO:0000313" key="1">
    <source>
        <dbReference type="Ensembl" id="ENSMMUP00000077153.1"/>
    </source>
</evidence>
<sequence>TNHFPATRDCHEEELNLKKKKIESYSLDWVQWLTPVNPALWEAEAGSVLEPQSLKPAWAHGKTPSVPKKKKKITWVWGCMPIVPATQEAEVERLLEPRSLKLLRAVVTPLHSSLGDRVRPCLKNKKKQKKNYTLCYPCLYKFKNF</sequence>
<evidence type="ECO:0000313" key="2">
    <source>
        <dbReference type="Proteomes" id="UP000006718"/>
    </source>
</evidence>
<dbReference type="InParanoid" id="A0A5F8AGV9"/>
<dbReference type="VEuPathDB" id="HostDB:ENSMMUG00000050503"/>
<proteinExistence type="predicted"/>
<reference evidence="1" key="3">
    <citation type="submission" date="2025-08" db="UniProtKB">
        <authorList>
            <consortium name="Ensembl"/>
        </authorList>
    </citation>
    <scope>IDENTIFICATION</scope>
    <source>
        <strain evidence="1">17573</strain>
    </source>
</reference>
<reference evidence="1" key="2">
    <citation type="submission" date="2019-01" db="EMBL/GenBank/DDBJ databases">
        <authorList>
            <person name="Graves T."/>
            <person name="Eichler E.E."/>
            <person name="Wilson R.K."/>
        </authorList>
    </citation>
    <scope>NUCLEOTIDE SEQUENCE [LARGE SCALE GENOMIC DNA]</scope>
    <source>
        <strain evidence="1">17573</strain>
    </source>
</reference>
<name>A0A5F8AGV9_MACMU</name>
<dbReference type="GeneTree" id="ENSGT00940000163244"/>
<dbReference type="Proteomes" id="UP000006718">
    <property type="component" value="Chromosome 7"/>
</dbReference>
<organism evidence="1 2">
    <name type="scientific">Macaca mulatta</name>
    <name type="common">Rhesus macaque</name>
    <dbReference type="NCBI Taxonomy" id="9544"/>
    <lineage>
        <taxon>Eukaryota</taxon>
        <taxon>Metazoa</taxon>
        <taxon>Chordata</taxon>
        <taxon>Craniata</taxon>
        <taxon>Vertebrata</taxon>
        <taxon>Euteleostomi</taxon>
        <taxon>Mammalia</taxon>
        <taxon>Eutheria</taxon>
        <taxon>Euarchontoglires</taxon>
        <taxon>Primates</taxon>
        <taxon>Haplorrhini</taxon>
        <taxon>Catarrhini</taxon>
        <taxon>Cercopithecidae</taxon>
        <taxon>Cercopithecinae</taxon>
        <taxon>Macaca</taxon>
    </lineage>
</organism>
<dbReference type="Bgee" id="ENSMMUG00000050503">
    <property type="expression patterns" value="Expressed in lung and 8 other cell types or tissues"/>
</dbReference>
<reference evidence="1" key="4">
    <citation type="submission" date="2025-09" db="UniProtKB">
        <authorList>
            <consortium name="Ensembl"/>
        </authorList>
    </citation>
    <scope>IDENTIFICATION</scope>
    <source>
        <strain evidence="1">17573</strain>
    </source>
</reference>
<keyword evidence="2" id="KW-1185">Reference proteome</keyword>
<dbReference type="AlphaFoldDB" id="A0A5F8AGV9"/>
<accession>A0A5F8AGV9</accession>
<protein>
    <submittedName>
        <fullName evidence="1">Uncharacterized protein</fullName>
    </submittedName>
</protein>
<dbReference type="Ensembl" id="ENSMMUT00000089092.1">
    <property type="protein sequence ID" value="ENSMMUP00000077153.1"/>
    <property type="gene ID" value="ENSMMUG00000050503.1"/>
</dbReference>